<proteinExistence type="predicted"/>
<sequence>MGSWITLEQMGLFTFRNSTLVWFIICVVLFGVIKVETCEAGSHVLRIQEALKWKTTVDAGLLYRRST</sequence>
<dbReference type="Proteomes" id="UP000242715">
    <property type="component" value="Unassembled WGS sequence"/>
</dbReference>
<evidence type="ECO:0000313" key="2">
    <source>
        <dbReference type="EMBL" id="GAU33163.1"/>
    </source>
</evidence>
<accession>A0A2Z6MTR0</accession>
<evidence type="ECO:0000313" key="3">
    <source>
        <dbReference type="Proteomes" id="UP000242715"/>
    </source>
</evidence>
<evidence type="ECO:0000256" key="1">
    <source>
        <dbReference type="SAM" id="Phobius"/>
    </source>
</evidence>
<reference evidence="3" key="1">
    <citation type="journal article" date="2017" name="Front. Plant Sci.">
        <title>Climate Clever Clovers: New Paradigm to Reduce the Environmental Footprint of Ruminants by Breeding Low Methanogenic Forages Utilizing Haplotype Variation.</title>
        <authorList>
            <person name="Kaur P."/>
            <person name="Appels R."/>
            <person name="Bayer P.E."/>
            <person name="Keeble-Gagnere G."/>
            <person name="Wang J."/>
            <person name="Hirakawa H."/>
            <person name="Shirasawa K."/>
            <person name="Vercoe P."/>
            <person name="Stefanova K."/>
            <person name="Durmic Z."/>
            <person name="Nichols P."/>
            <person name="Revell C."/>
            <person name="Isobe S.N."/>
            <person name="Edwards D."/>
            <person name="Erskine W."/>
        </authorList>
    </citation>
    <scope>NUCLEOTIDE SEQUENCE [LARGE SCALE GENOMIC DNA]</scope>
    <source>
        <strain evidence="3">cv. Daliak</strain>
    </source>
</reference>
<dbReference type="AlphaFoldDB" id="A0A2Z6MTR0"/>
<gene>
    <name evidence="2" type="ORF">TSUD_206220</name>
</gene>
<dbReference type="EMBL" id="DF973518">
    <property type="protein sequence ID" value="GAU33163.1"/>
    <property type="molecule type" value="Genomic_DNA"/>
</dbReference>
<organism evidence="2 3">
    <name type="scientific">Trifolium subterraneum</name>
    <name type="common">Subterranean clover</name>
    <dbReference type="NCBI Taxonomy" id="3900"/>
    <lineage>
        <taxon>Eukaryota</taxon>
        <taxon>Viridiplantae</taxon>
        <taxon>Streptophyta</taxon>
        <taxon>Embryophyta</taxon>
        <taxon>Tracheophyta</taxon>
        <taxon>Spermatophyta</taxon>
        <taxon>Magnoliopsida</taxon>
        <taxon>eudicotyledons</taxon>
        <taxon>Gunneridae</taxon>
        <taxon>Pentapetalae</taxon>
        <taxon>rosids</taxon>
        <taxon>fabids</taxon>
        <taxon>Fabales</taxon>
        <taxon>Fabaceae</taxon>
        <taxon>Papilionoideae</taxon>
        <taxon>50 kb inversion clade</taxon>
        <taxon>NPAAA clade</taxon>
        <taxon>Hologalegina</taxon>
        <taxon>IRL clade</taxon>
        <taxon>Trifolieae</taxon>
        <taxon>Trifolium</taxon>
    </lineage>
</organism>
<keyword evidence="1" id="KW-0472">Membrane</keyword>
<keyword evidence="1" id="KW-0812">Transmembrane</keyword>
<feature type="transmembrane region" description="Helical" evidence="1">
    <location>
        <begin position="20"/>
        <end position="37"/>
    </location>
</feature>
<protein>
    <submittedName>
        <fullName evidence="2">Uncharacterized protein</fullName>
    </submittedName>
</protein>
<keyword evidence="1" id="KW-1133">Transmembrane helix</keyword>
<name>A0A2Z6MTR0_TRISU</name>
<keyword evidence="3" id="KW-1185">Reference proteome</keyword>